<keyword evidence="1" id="KW-1133">Transmembrane helix</keyword>
<sequence>MHPSKDRGMKKKQYITYILFFISLIMLVIPVIPHHHHADGMICMKNDITADCCGHRHSPGNEHCCCDTGCMTTHFVQQTPSSSNDVCSHPDALWAVTLLIEPFSKLLILPEFDISRQECIYLESLHSTFIICATGLRAPPSLLA</sequence>
<proteinExistence type="predicted"/>
<evidence type="ECO:0000256" key="1">
    <source>
        <dbReference type="SAM" id="Phobius"/>
    </source>
</evidence>
<keyword evidence="1" id="KW-0812">Transmembrane</keyword>
<dbReference type="AlphaFoldDB" id="A0A173WNS5"/>
<accession>A0A173WNS5</accession>
<keyword evidence="1" id="KW-0472">Membrane</keyword>
<feature type="transmembrane region" description="Helical" evidence="1">
    <location>
        <begin position="14"/>
        <end position="33"/>
    </location>
</feature>
<dbReference type="Proteomes" id="UP000095766">
    <property type="component" value="Unassembled WGS sequence"/>
</dbReference>
<evidence type="ECO:0000313" key="3">
    <source>
        <dbReference type="Proteomes" id="UP000095766"/>
    </source>
</evidence>
<reference evidence="2 3" key="1">
    <citation type="submission" date="2015-09" db="EMBL/GenBank/DDBJ databases">
        <authorList>
            <consortium name="Pathogen Informatics"/>
        </authorList>
    </citation>
    <scope>NUCLEOTIDE SEQUENCE [LARGE SCALE GENOMIC DNA]</scope>
    <source>
        <strain evidence="2 3">2789STDY5834898</strain>
    </source>
</reference>
<dbReference type="EMBL" id="CZAO01000005">
    <property type="protein sequence ID" value="CUP36983.1"/>
    <property type="molecule type" value="Genomic_DNA"/>
</dbReference>
<protein>
    <submittedName>
        <fullName evidence="2">Membrane protein</fullName>
    </submittedName>
</protein>
<organism evidence="2 3">
    <name type="scientific">Bacteroides uniformis</name>
    <dbReference type="NCBI Taxonomy" id="820"/>
    <lineage>
        <taxon>Bacteria</taxon>
        <taxon>Pseudomonadati</taxon>
        <taxon>Bacteroidota</taxon>
        <taxon>Bacteroidia</taxon>
        <taxon>Bacteroidales</taxon>
        <taxon>Bacteroidaceae</taxon>
        <taxon>Bacteroides</taxon>
    </lineage>
</organism>
<evidence type="ECO:0000313" key="2">
    <source>
        <dbReference type="EMBL" id="CUP36983.1"/>
    </source>
</evidence>
<name>A0A173WNS5_BACUN</name>
<dbReference type="InterPro" id="IPR046660">
    <property type="entry name" value="DUF6769"/>
</dbReference>
<dbReference type="Pfam" id="PF20558">
    <property type="entry name" value="DUF6769"/>
    <property type="match status" value="1"/>
</dbReference>
<gene>
    <name evidence="2" type="ORF">ERS852510_01409</name>
</gene>